<dbReference type="AlphaFoldDB" id="A0A2T0MFQ4"/>
<dbReference type="PANTHER" id="PTHR45398:SF1">
    <property type="entry name" value="ENZYME, PUTATIVE (JCVI)-RELATED"/>
    <property type="match status" value="1"/>
</dbReference>
<keyword evidence="3" id="KW-1185">Reference proteome</keyword>
<feature type="domain" description="Condensation" evidence="1">
    <location>
        <begin position="235"/>
        <end position="443"/>
    </location>
</feature>
<dbReference type="Pfam" id="PF00668">
    <property type="entry name" value="Condensation"/>
    <property type="match status" value="2"/>
</dbReference>
<dbReference type="RefSeq" id="WP_106143378.1">
    <property type="nucleotide sequence ID" value="NZ_PVYX01000001.1"/>
</dbReference>
<evidence type="ECO:0000259" key="1">
    <source>
        <dbReference type="Pfam" id="PF00668"/>
    </source>
</evidence>
<dbReference type="OrthoDB" id="9778690at2"/>
<dbReference type="PANTHER" id="PTHR45398">
    <property type="match status" value="1"/>
</dbReference>
<feature type="domain" description="Condensation" evidence="1">
    <location>
        <begin position="3"/>
        <end position="186"/>
    </location>
</feature>
<dbReference type="Gene3D" id="3.30.559.30">
    <property type="entry name" value="Nonribosomal peptide synthetase, condensation domain"/>
    <property type="match status" value="1"/>
</dbReference>
<dbReference type="Proteomes" id="UP000237640">
    <property type="component" value="Unassembled WGS sequence"/>
</dbReference>
<dbReference type="SUPFAM" id="SSF52777">
    <property type="entry name" value="CoA-dependent acyltransferases"/>
    <property type="match status" value="2"/>
</dbReference>
<dbReference type="EMBL" id="PVYX01000001">
    <property type="protein sequence ID" value="PRX56394.1"/>
    <property type="molecule type" value="Genomic_DNA"/>
</dbReference>
<evidence type="ECO:0000313" key="2">
    <source>
        <dbReference type="EMBL" id="PRX56394.1"/>
    </source>
</evidence>
<accession>A0A2T0MFQ4</accession>
<dbReference type="GO" id="GO:0003824">
    <property type="term" value="F:catalytic activity"/>
    <property type="evidence" value="ECO:0007669"/>
    <property type="project" value="InterPro"/>
</dbReference>
<reference evidence="2 3" key="1">
    <citation type="submission" date="2018-03" db="EMBL/GenBank/DDBJ databases">
        <title>Genomic Encyclopedia of Archaeal and Bacterial Type Strains, Phase II (KMG-II): from individual species to whole genera.</title>
        <authorList>
            <person name="Goeker M."/>
        </authorList>
    </citation>
    <scope>NUCLEOTIDE SEQUENCE [LARGE SCALE GENOMIC DNA]</scope>
    <source>
        <strain evidence="2 3">DSM 25027</strain>
    </source>
</reference>
<dbReference type="InterPro" id="IPR023213">
    <property type="entry name" value="CAT-like_dom_sf"/>
</dbReference>
<comment type="caution">
    <text evidence="2">The sequence shown here is derived from an EMBL/GenBank/DDBJ whole genome shotgun (WGS) entry which is preliminary data.</text>
</comment>
<organism evidence="2 3">
    <name type="scientific">Flagellimonas meridianipacifica</name>
    <dbReference type="NCBI Taxonomy" id="1080225"/>
    <lineage>
        <taxon>Bacteria</taxon>
        <taxon>Pseudomonadati</taxon>
        <taxon>Bacteroidota</taxon>
        <taxon>Flavobacteriia</taxon>
        <taxon>Flavobacteriales</taxon>
        <taxon>Flavobacteriaceae</taxon>
        <taxon>Flagellimonas</taxon>
    </lineage>
</organism>
<dbReference type="InterPro" id="IPR001242">
    <property type="entry name" value="Condensation_dom"/>
</dbReference>
<evidence type="ECO:0000313" key="3">
    <source>
        <dbReference type="Proteomes" id="UP000237640"/>
    </source>
</evidence>
<gene>
    <name evidence="2" type="ORF">CLV81_0391</name>
</gene>
<proteinExistence type="predicted"/>
<sequence length="446" mass="51792">MKTYAVSARQLSDWKLNSYLNHNQTPSFVKIEATLPSTVSINNLKKVYGYLIERNETLRTFFPEINGEVKMAIAEPNSHICGLEICADEAQANESIKTILYELKNLSQPPLTRAIVQHQKSKKLFSLYIHHILCDAWSERIIKRELERVYLANKKGKNPLFLNNKPISIKEHIASNPRLLQQPDQKRIVKLKERISSNELIINYDVIYKKSALIHNKPKLQNKDWRSYSQRILYNNTNGEFIKFTIESDLFKGVLELREKSNLSPNTILMSVLALVGVKFTGRNHILIPTLFHNRLNQDSQNVIGNLIGNVLVYYKVDLELVFKEYLEYSSVLYLNSLRKMVFNTETIREIYVPKRCFSFFNFLGGDLNDNGKLTNEIKANNISKAEIPCPLAIKVTEFQNTFLIEVFYNLLFYDEQTIRSIIITYRKILRNGLYNMGIKIKKLVT</sequence>
<protein>
    <submittedName>
        <fullName evidence="2">Condensation domain-containing protein</fullName>
    </submittedName>
</protein>
<name>A0A2T0MFQ4_9FLAO</name>
<dbReference type="Gene3D" id="3.30.559.10">
    <property type="entry name" value="Chloramphenicol acetyltransferase-like domain"/>
    <property type="match status" value="1"/>
</dbReference>